<evidence type="ECO:0000313" key="10">
    <source>
        <dbReference type="Proteomes" id="UP000823775"/>
    </source>
</evidence>
<evidence type="ECO:0000259" key="8">
    <source>
        <dbReference type="Pfam" id="PF04565"/>
    </source>
</evidence>
<dbReference type="Proteomes" id="UP000823775">
    <property type="component" value="Unassembled WGS sequence"/>
</dbReference>
<keyword evidence="5" id="KW-0548">Nucleotidyltransferase</keyword>
<dbReference type="EC" id="2.7.7.6" evidence="2"/>
<name>A0ABS8Y3V9_DATST</name>
<evidence type="ECO:0000256" key="5">
    <source>
        <dbReference type="ARBA" id="ARBA00022695"/>
    </source>
</evidence>
<dbReference type="InterPro" id="IPR015712">
    <property type="entry name" value="DNA-dir_RNA_pol_su2"/>
</dbReference>
<keyword evidence="6" id="KW-0804">Transcription</keyword>
<feature type="domain" description="RNA polymerase Rpb2" evidence="8">
    <location>
        <begin position="50"/>
        <end position="84"/>
    </location>
</feature>
<dbReference type="EMBL" id="JACEIK010024233">
    <property type="protein sequence ID" value="MCE5166468.1"/>
    <property type="molecule type" value="Genomic_DNA"/>
</dbReference>
<organism evidence="9 10">
    <name type="scientific">Datura stramonium</name>
    <name type="common">Jimsonweed</name>
    <name type="synonym">Common thornapple</name>
    <dbReference type="NCBI Taxonomy" id="4076"/>
    <lineage>
        <taxon>Eukaryota</taxon>
        <taxon>Viridiplantae</taxon>
        <taxon>Streptophyta</taxon>
        <taxon>Embryophyta</taxon>
        <taxon>Tracheophyta</taxon>
        <taxon>Spermatophyta</taxon>
        <taxon>Magnoliopsida</taxon>
        <taxon>eudicotyledons</taxon>
        <taxon>Gunneridae</taxon>
        <taxon>Pentapetalae</taxon>
        <taxon>asterids</taxon>
        <taxon>lamiids</taxon>
        <taxon>Solanales</taxon>
        <taxon>Solanaceae</taxon>
        <taxon>Solanoideae</taxon>
        <taxon>Datureae</taxon>
        <taxon>Datura</taxon>
    </lineage>
</organism>
<dbReference type="InterPro" id="IPR007645">
    <property type="entry name" value="RNA_pol_Rpb2_3"/>
</dbReference>
<accession>A0ABS8Y3V9</accession>
<protein>
    <recommendedName>
        <fullName evidence="2">DNA-directed RNA polymerase</fullName>
        <ecNumber evidence="2">2.7.7.6</ecNumber>
    </recommendedName>
</protein>
<evidence type="ECO:0000256" key="2">
    <source>
        <dbReference type="ARBA" id="ARBA00012418"/>
    </source>
</evidence>
<comment type="similarity">
    <text evidence="1 7">Belongs to the RNA polymerase beta chain family.</text>
</comment>
<proteinExistence type="inferred from homology"/>
<evidence type="ECO:0000313" key="9">
    <source>
        <dbReference type="EMBL" id="MCE5166468.1"/>
    </source>
</evidence>
<keyword evidence="4" id="KW-0808">Transferase</keyword>
<keyword evidence="10" id="KW-1185">Reference proteome</keyword>
<dbReference type="Gene3D" id="3.90.1100.10">
    <property type="match status" value="1"/>
</dbReference>
<evidence type="ECO:0000256" key="6">
    <source>
        <dbReference type="ARBA" id="ARBA00023163"/>
    </source>
</evidence>
<evidence type="ECO:0000256" key="4">
    <source>
        <dbReference type="ARBA" id="ARBA00022679"/>
    </source>
</evidence>
<reference evidence="9 10" key="1">
    <citation type="journal article" date="2021" name="BMC Genomics">
        <title>Datura genome reveals duplications of psychoactive alkaloid biosynthetic genes and high mutation rate following tissue culture.</title>
        <authorList>
            <person name="Rajewski A."/>
            <person name="Carter-House D."/>
            <person name="Stajich J."/>
            <person name="Litt A."/>
        </authorList>
    </citation>
    <scope>NUCLEOTIDE SEQUENCE [LARGE SCALE GENOMIC DNA]</scope>
    <source>
        <strain evidence="9">AR-01</strain>
    </source>
</reference>
<sequence length="177" mass="19321">MGLFCSRSFTRSIRIGSWFVAKCGSGTICGAIRHKLIPTPQNLVALLSWIRDIHPSHYGRICPIDTSEGINVGLIGSLAIHARIGHWGSLESPFYEISERSTGVLMLYLSPEMNTSYGSGRKFLSLKSGYSGRTGCSSSIPSRILDYCMEQFLFSPEKCIVGTGLERQAALDSGLLP</sequence>
<evidence type="ECO:0000256" key="3">
    <source>
        <dbReference type="ARBA" id="ARBA00022478"/>
    </source>
</evidence>
<dbReference type="SUPFAM" id="SSF64484">
    <property type="entry name" value="beta and beta-prime subunits of DNA dependent RNA-polymerase"/>
    <property type="match status" value="1"/>
</dbReference>
<evidence type="ECO:0000256" key="1">
    <source>
        <dbReference type="ARBA" id="ARBA00006835"/>
    </source>
</evidence>
<dbReference type="Pfam" id="PF04565">
    <property type="entry name" value="RNA_pol_Rpb2_3"/>
    <property type="match status" value="1"/>
</dbReference>
<comment type="caution">
    <text evidence="9">The sequence shown here is derived from an EMBL/GenBank/DDBJ whole genome shotgun (WGS) entry which is preliminary data.</text>
</comment>
<dbReference type="PANTHER" id="PTHR20856">
    <property type="entry name" value="DNA-DIRECTED RNA POLYMERASE I SUBUNIT 2"/>
    <property type="match status" value="1"/>
</dbReference>
<evidence type="ECO:0000256" key="7">
    <source>
        <dbReference type="RuleBase" id="RU000434"/>
    </source>
</evidence>
<keyword evidence="3" id="KW-0240">DNA-directed RNA polymerase</keyword>
<gene>
    <name evidence="9" type="ORF">HAX54_020042</name>
</gene>